<feature type="transmembrane region" description="Helical" evidence="5">
    <location>
        <begin position="86"/>
        <end position="107"/>
    </location>
</feature>
<feature type="transmembrane region" description="Helical" evidence="5">
    <location>
        <begin position="113"/>
        <end position="132"/>
    </location>
</feature>
<dbReference type="Pfam" id="PF02518">
    <property type="entry name" value="HATPase_c"/>
    <property type="match status" value="1"/>
</dbReference>
<feature type="transmembrane region" description="Helical" evidence="5">
    <location>
        <begin position="164"/>
        <end position="186"/>
    </location>
</feature>
<accession>A0A939K9Y0</accession>
<dbReference type="GO" id="GO:0000156">
    <property type="term" value="F:phosphorelay response regulator activity"/>
    <property type="evidence" value="ECO:0007669"/>
    <property type="project" value="TreeGrafter"/>
</dbReference>
<dbReference type="PANTHER" id="PTHR42878:SF15">
    <property type="entry name" value="BACTERIOPHYTOCHROME"/>
    <property type="match status" value="1"/>
</dbReference>
<dbReference type="GO" id="GO:0030295">
    <property type="term" value="F:protein kinase activator activity"/>
    <property type="evidence" value="ECO:0007669"/>
    <property type="project" value="TreeGrafter"/>
</dbReference>
<dbReference type="InterPro" id="IPR003661">
    <property type="entry name" value="HisK_dim/P_dom"/>
</dbReference>
<organism evidence="7 8">
    <name type="scientific">Comamonas denitrificans</name>
    <dbReference type="NCBI Taxonomy" id="117506"/>
    <lineage>
        <taxon>Bacteria</taxon>
        <taxon>Pseudomonadati</taxon>
        <taxon>Pseudomonadota</taxon>
        <taxon>Betaproteobacteria</taxon>
        <taxon>Burkholderiales</taxon>
        <taxon>Comamonadaceae</taxon>
        <taxon>Comamonas</taxon>
    </lineage>
</organism>
<dbReference type="InterPro" id="IPR036890">
    <property type="entry name" value="HATPase_C_sf"/>
</dbReference>
<evidence type="ECO:0000256" key="3">
    <source>
        <dbReference type="ARBA" id="ARBA00022679"/>
    </source>
</evidence>
<dbReference type="Pfam" id="PF00512">
    <property type="entry name" value="HisKA"/>
    <property type="match status" value="1"/>
</dbReference>
<dbReference type="InterPro" id="IPR050351">
    <property type="entry name" value="BphY/WalK/GraS-like"/>
</dbReference>
<name>A0A939K9Y0_9BURK</name>
<dbReference type="SMART" id="SM00388">
    <property type="entry name" value="HisKA"/>
    <property type="match status" value="1"/>
</dbReference>
<protein>
    <recommendedName>
        <fullName evidence="2">histidine kinase</fullName>
        <ecNumber evidence="2">2.7.13.3</ecNumber>
    </recommendedName>
</protein>
<comment type="caution">
    <text evidence="7">The sequence shown here is derived from an EMBL/GenBank/DDBJ whole genome shotgun (WGS) entry which is preliminary data.</text>
</comment>
<keyword evidence="5" id="KW-1133">Transmembrane helix</keyword>
<evidence type="ECO:0000256" key="2">
    <source>
        <dbReference type="ARBA" id="ARBA00012438"/>
    </source>
</evidence>
<dbReference type="Pfam" id="PF25323">
    <property type="entry name" value="6TM_PilS"/>
    <property type="match status" value="1"/>
</dbReference>
<dbReference type="PROSITE" id="PS50109">
    <property type="entry name" value="HIS_KIN"/>
    <property type="match status" value="1"/>
</dbReference>
<feature type="domain" description="Histidine kinase" evidence="6">
    <location>
        <begin position="354"/>
        <end position="574"/>
    </location>
</feature>
<dbReference type="EC" id="2.7.13.3" evidence="2"/>
<keyword evidence="5" id="KW-0472">Membrane</keyword>
<feature type="transmembrane region" description="Helical" evidence="5">
    <location>
        <begin position="55"/>
        <end position="74"/>
    </location>
</feature>
<dbReference type="InterPro" id="IPR003594">
    <property type="entry name" value="HATPase_dom"/>
</dbReference>
<dbReference type="Proteomes" id="UP000664731">
    <property type="component" value="Unassembled WGS sequence"/>
</dbReference>
<dbReference type="SUPFAM" id="SSF55874">
    <property type="entry name" value="ATPase domain of HSP90 chaperone/DNA topoisomerase II/histidine kinase"/>
    <property type="match status" value="1"/>
</dbReference>
<dbReference type="SMART" id="SM00387">
    <property type="entry name" value="HATPase_c"/>
    <property type="match status" value="1"/>
</dbReference>
<feature type="transmembrane region" description="Helical" evidence="5">
    <location>
        <begin position="139"/>
        <end position="158"/>
    </location>
</feature>
<keyword evidence="4 7" id="KW-0418">Kinase</keyword>
<evidence type="ECO:0000313" key="7">
    <source>
        <dbReference type="EMBL" id="MBO1249300.1"/>
    </source>
</evidence>
<dbReference type="CDD" id="cd00082">
    <property type="entry name" value="HisKA"/>
    <property type="match status" value="1"/>
</dbReference>
<evidence type="ECO:0000259" key="6">
    <source>
        <dbReference type="PROSITE" id="PS50109"/>
    </source>
</evidence>
<dbReference type="SUPFAM" id="SSF55785">
    <property type="entry name" value="PYP-like sensor domain (PAS domain)"/>
    <property type="match status" value="1"/>
</dbReference>
<dbReference type="GO" id="GO:0000155">
    <property type="term" value="F:phosphorelay sensor kinase activity"/>
    <property type="evidence" value="ECO:0007669"/>
    <property type="project" value="InterPro"/>
</dbReference>
<proteinExistence type="predicted"/>
<evidence type="ECO:0000256" key="4">
    <source>
        <dbReference type="ARBA" id="ARBA00022777"/>
    </source>
</evidence>
<evidence type="ECO:0000256" key="5">
    <source>
        <dbReference type="SAM" id="Phobius"/>
    </source>
</evidence>
<dbReference type="GO" id="GO:0007234">
    <property type="term" value="P:osmosensory signaling via phosphorelay pathway"/>
    <property type="evidence" value="ECO:0007669"/>
    <property type="project" value="TreeGrafter"/>
</dbReference>
<dbReference type="Gene3D" id="3.30.450.20">
    <property type="entry name" value="PAS domain"/>
    <property type="match status" value="1"/>
</dbReference>
<comment type="catalytic activity">
    <reaction evidence="1">
        <text>ATP + protein L-histidine = ADP + protein N-phospho-L-histidine.</text>
        <dbReference type="EC" id="2.7.13.3"/>
    </reaction>
</comment>
<gene>
    <name evidence="7" type="ORF">J1777_05535</name>
</gene>
<dbReference type="Gene3D" id="3.30.565.10">
    <property type="entry name" value="Histidine kinase-like ATPase, C-terminal domain"/>
    <property type="match status" value="1"/>
</dbReference>
<dbReference type="PANTHER" id="PTHR42878">
    <property type="entry name" value="TWO-COMPONENT HISTIDINE KINASE"/>
    <property type="match status" value="1"/>
</dbReference>
<dbReference type="InterPro" id="IPR035965">
    <property type="entry name" value="PAS-like_dom_sf"/>
</dbReference>
<feature type="transmembrane region" description="Helical" evidence="5">
    <location>
        <begin position="21"/>
        <end position="43"/>
    </location>
</feature>
<dbReference type="InterPro" id="IPR005467">
    <property type="entry name" value="His_kinase_dom"/>
</dbReference>
<dbReference type="Gene3D" id="1.10.287.130">
    <property type="match status" value="1"/>
</dbReference>
<reference evidence="7" key="1">
    <citation type="submission" date="2021-03" db="EMBL/GenBank/DDBJ databases">
        <title>Comamonas denitrificans.</title>
        <authorList>
            <person name="Finster K."/>
        </authorList>
    </citation>
    <scope>NUCLEOTIDE SEQUENCE</scope>
    <source>
        <strain evidence="7">MM2021_4</strain>
    </source>
</reference>
<dbReference type="RefSeq" id="WP_207574814.1">
    <property type="nucleotide sequence ID" value="NZ_JAFNME010000008.1"/>
</dbReference>
<evidence type="ECO:0000313" key="8">
    <source>
        <dbReference type="Proteomes" id="UP000664731"/>
    </source>
</evidence>
<keyword evidence="3" id="KW-0808">Transferase</keyword>
<keyword evidence="5" id="KW-0812">Transmembrane</keyword>
<dbReference type="InterPro" id="IPR036097">
    <property type="entry name" value="HisK_dim/P_sf"/>
</dbReference>
<sequence>MMAQATHPQSTTTLPLAMARRLWRAFSLGRVFSALMLLGMLVPQTSHLDSVLTNFSWFLGGLYLILTCAAWLLLRNHPPGQQWGLAWVATLALEVGIISLVQLLQLWQPGGTLHFSPLLALPILAAACLGSLRMALATTASVTLLLLGGYTLAALDGLPNGWELTVQVATVCAGYFAVAFLTHHLAQRLGWQERLARRHHRLARSQEEINTLIIDRLTEGVLVVDSSLQIQQANPAACQLLGGDCKPPIALNHRPAWQPLGELVLQALSTGQSQDARLQLVEANLPPVGLYVRVWPSDHSTDDGLQDSEHPFLSEDSQYTAPATQFLVFLEDLRQLEARLRTEKMAAMGRMSAAVAHEIRNPLAAISQANALLAEDITDPAQQRLVHMVAANAQRIAHTIEDVLDIARVQQQIQHSPSIGLALDEVVSTIWREWQAQDSAQRQGRCHLDCPGSVAFDSEHLRRIIVNLLDNAQRYAQPDASGHKQLWLGTGRQRNGRAWVQVWSSGPEIEASMQNHLFEPFFSSHSRSSGLGLFICRELCQRHGASLRYHRQACPAQPEGPPGNAFTLRFAHSSPAARGQTGALFTASD</sequence>
<dbReference type="SUPFAM" id="SSF47384">
    <property type="entry name" value="Homodimeric domain of signal transducing histidine kinase"/>
    <property type="match status" value="1"/>
</dbReference>
<keyword evidence="8" id="KW-1185">Reference proteome</keyword>
<dbReference type="EMBL" id="JAFNME010000008">
    <property type="protein sequence ID" value="MBO1249300.1"/>
    <property type="molecule type" value="Genomic_DNA"/>
</dbReference>
<dbReference type="AlphaFoldDB" id="A0A939K9Y0"/>
<evidence type="ECO:0000256" key="1">
    <source>
        <dbReference type="ARBA" id="ARBA00000085"/>
    </source>
</evidence>